<name>A0A0B3VNE0_FRATU</name>
<dbReference type="GO" id="GO:0032259">
    <property type="term" value="P:methylation"/>
    <property type="evidence" value="ECO:0007669"/>
    <property type="project" value="UniProtKB-KW"/>
</dbReference>
<dbReference type="PANTHER" id="PTHR39963">
    <property type="entry name" value="SLL0983 PROTEIN"/>
    <property type="match status" value="1"/>
</dbReference>
<dbReference type="InterPro" id="IPR047785">
    <property type="entry name" value="tRNA_MNMC2"/>
</dbReference>
<dbReference type="Gene3D" id="3.40.50.150">
    <property type="entry name" value="Vaccinia Virus protein VP39"/>
    <property type="match status" value="1"/>
</dbReference>
<dbReference type="InterPro" id="IPR029063">
    <property type="entry name" value="SAM-dependent_MTases_sf"/>
</dbReference>
<dbReference type="EMBL" id="JAAGKH010000029">
    <property type="protein sequence ID" value="NDR88959.1"/>
    <property type="molecule type" value="Genomic_DNA"/>
</dbReference>
<evidence type="ECO:0000313" key="3">
    <source>
        <dbReference type="EMBL" id="NDS68549.1"/>
    </source>
</evidence>
<evidence type="ECO:0000259" key="1">
    <source>
        <dbReference type="Pfam" id="PF05430"/>
    </source>
</evidence>
<dbReference type="InterPro" id="IPR008471">
    <property type="entry name" value="MnmC-like_methylTransf"/>
</dbReference>
<comment type="caution">
    <text evidence="3">The sequence shown here is derived from an EMBL/GenBank/DDBJ whole genome shotgun (WGS) entry which is preliminary data.</text>
</comment>
<accession>A0A0B3VNE0</accession>
<dbReference type="NCBIfam" id="NF033855">
    <property type="entry name" value="tRNA_MNMC2"/>
    <property type="match status" value="1"/>
</dbReference>
<dbReference type="RefSeq" id="WP_003016113.1">
    <property type="nucleotide sequence ID" value="NZ_AP023459.1"/>
</dbReference>
<dbReference type="GO" id="GO:0004808">
    <property type="term" value="F:tRNA (5-methylaminomethyl-2-thiouridylate)(34)-methyltransferase activity"/>
    <property type="evidence" value="ECO:0007669"/>
    <property type="project" value="InterPro"/>
</dbReference>
<dbReference type="OMA" id="LIYFDAF"/>
<dbReference type="GO" id="GO:0016645">
    <property type="term" value="F:oxidoreductase activity, acting on the CH-NH group of donors"/>
    <property type="evidence" value="ECO:0007669"/>
    <property type="project" value="InterPro"/>
</dbReference>
<reference evidence="3" key="1">
    <citation type="submission" date="2019-08" db="EMBL/GenBank/DDBJ databases">
        <authorList>
            <person name="Busch A."/>
        </authorList>
    </citation>
    <scope>NUCLEOTIDE SEQUENCE</scope>
    <source>
        <strain evidence="3">15T0085</strain>
        <strain evidence="2">17T1429</strain>
    </source>
</reference>
<keyword evidence="3" id="KW-0489">Methyltransferase</keyword>
<sequence>MEFAKIIWEKNTPKSVSFDDFYFSTTSGIQESIYNFLVHNDLQQRFSQLQNKQYFRICETGFGSGLNFILTKNLWHKYVINDSQLEFISFEKFPITINDLRKILNSFAELDGYQSFVEQYNPIDGLNIYKFDNITLKLIIDDVNNINHYNLPVIDAWFFDGFSPTKNSLMWSDNLFDNISKLCHNHSSFATFTASSKVRKALQKYGFKVKKDKGFGNKREMMYGVFMS</sequence>
<proteinExistence type="predicted"/>
<evidence type="ECO:0000313" key="2">
    <source>
        <dbReference type="EMBL" id="NDR88959.1"/>
    </source>
</evidence>
<dbReference type="Pfam" id="PF05430">
    <property type="entry name" value="Methyltransf_30"/>
    <property type="match status" value="1"/>
</dbReference>
<dbReference type="KEGG" id="ftc:DA46_1653"/>
<gene>
    <name evidence="3" type="primary">mnmD</name>
    <name evidence="3" type="ORF">FWI86_05740</name>
    <name evidence="2" type="ORF">FWJ04_04680</name>
</gene>
<organism evidence="3">
    <name type="scientific">Francisella tularensis subsp. holarctica</name>
    <dbReference type="NCBI Taxonomy" id="119857"/>
    <lineage>
        <taxon>Bacteria</taxon>
        <taxon>Pseudomonadati</taxon>
        <taxon>Pseudomonadota</taxon>
        <taxon>Gammaproteobacteria</taxon>
        <taxon>Thiotrichales</taxon>
        <taxon>Francisellaceae</taxon>
        <taxon>Francisella</taxon>
    </lineage>
</organism>
<dbReference type="EMBL" id="JAAGJP010000034">
    <property type="protein sequence ID" value="NDS68549.1"/>
    <property type="molecule type" value="Genomic_DNA"/>
</dbReference>
<dbReference type="AlphaFoldDB" id="A0A0B3VNE0"/>
<feature type="domain" description="MnmC-like methyltransferase" evidence="1">
    <location>
        <begin position="123"/>
        <end position="225"/>
    </location>
</feature>
<keyword evidence="3" id="KW-0808">Transferase</keyword>
<reference evidence="3" key="2">
    <citation type="submission" date="2020-02" db="EMBL/GenBank/DDBJ databases">
        <title>Using affinity propagation clustering for identifying bacterial clades and subclades with whole-genome sequences of Francisella tularensis.</title>
        <authorList>
            <person name="Homeier-Bachmann T."/>
            <person name="Abdel-Glil M.Y."/>
            <person name="Hackbart A."/>
            <person name="Hotzel H."/>
            <person name="Tomaso H."/>
        </authorList>
    </citation>
    <scope>NUCLEOTIDE SEQUENCE</scope>
    <source>
        <strain evidence="3">15T0085</strain>
        <strain evidence="2">17T1429</strain>
    </source>
</reference>
<dbReference type="KEGG" id="ftv:CH67_1491"/>
<dbReference type="KEGG" id="ftz:CH68_1222"/>
<dbReference type="HOGENOM" id="CLU_061971_2_0_6"/>
<protein>
    <submittedName>
        <fullName evidence="3">tRNA (5-methylaminomethyl-2-thiouridine)(34)-methyltransferase MnmD</fullName>
    </submittedName>
</protein>
<dbReference type="PANTHER" id="PTHR39963:SF1">
    <property type="entry name" value="MNMC-LIKE METHYLTRANSFERASE DOMAIN-CONTAINING PROTEIN"/>
    <property type="match status" value="1"/>
</dbReference>